<sequence>MIICLSSSIFPLQVARKSDFGRNDNVFFCRTHLGHLLKPGDTALGYDTSNLQIVAQDFEAFVDKGGVVPDVVLVRKSYEEKRKKRRDKGLPERVWKLRHLDMDVDEAAGVSSKGGKVAQERDAQERDRQRFLEVSAHVSFELCA</sequence>
<comment type="caution">
    <text evidence="3">The sequence shown here is derived from an EMBL/GenBank/DDBJ whole genome shotgun (WGS) entry which is preliminary data.</text>
</comment>
<dbReference type="PANTHER" id="PTHR12746">
    <property type="entry name" value="NONSENSE-MEDIATED MRNA DECAY PROTEIN 3"/>
    <property type="match status" value="1"/>
</dbReference>
<reference evidence="3" key="1">
    <citation type="submission" date="2017-08" db="EMBL/GenBank/DDBJ databases">
        <authorList>
            <person name="Polle J.E."/>
            <person name="Barry K."/>
            <person name="Cushman J."/>
            <person name="Schmutz J."/>
            <person name="Tran D."/>
            <person name="Hathwaick L.T."/>
            <person name="Yim W.C."/>
            <person name="Jenkins J."/>
            <person name="Mckie-Krisberg Z.M."/>
            <person name="Prochnik S."/>
            <person name="Lindquist E."/>
            <person name="Dockter R.B."/>
            <person name="Adam C."/>
            <person name="Molina H."/>
            <person name="Bunkerborg J."/>
            <person name="Jin E."/>
            <person name="Buchheim M."/>
            <person name="Magnuson J."/>
        </authorList>
    </citation>
    <scope>NUCLEOTIDE SEQUENCE</scope>
    <source>
        <strain evidence="3">CCAP 19/18</strain>
    </source>
</reference>
<name>A0ABQ7GGI9_DUNSA</name>
<dbReference type="PANTHER" id="PTHR12746:SF2">
    <property type="entry name" value="60S RIBOSOMAL EXPORT PROTEIN NMD3"/>
    <property type="match status" value="1"/>
</dbReference>
<keyword evidence="4" id="KW-1185">Reference proteome</keyword>
<accession>A0ABQ7GGI9</accession>
<evidence type="ECO:0000256" key="1">
    <source>
        <dbReference type="SAM" id="MobiDB-lite"/>
    </source>
</evidence>
<protein>
    <recommendedName>
        <fullName evidence="2">60S ribosomal export protein NMD3 OB-fold domain-containing protein</fullName>
    </recommendedName>
</protein>
<evidence type="ECO:0000259" key="2">
    <source>
        <dbReference type="Pfam" id="PF21192"/>
    </source>
</evidence>
<gene>
    <name evidence="3" type="ORF">DUNSADRAFT_9915</name>
</gene>
<dbReference type="Pfam" id="PF21192">
    <property type="entry name" value="OB_NMD3"/>
    <property type="match status" value="1"/>
</dbReference>
<evidence type="ECO:0000313" key="3">
    <source>
        <dbReference type="EMBL" id="KAF5833717.1"/>
    </source>
</evidence>
<evidence type="ECO:0000313" key="4">
    <source>
        <dbReference type="Proteomes" id="UP000815325"/>
    </source>
</evidence>
<dbReference type="Proteomes" id="UP000815325">
    <property type="component" value="Unassembled WGS sequence"/>
</dbReference>
<dbReference type="InterPro" id="IPR048898">
    <property type="entry name" value="OB_NMD3"/>
</dbReference>
<feature type="domain" description="60S ribosomal export protein NMD3 OB-fold" evidence="2">
    <location>
        <begin position="12"/>
        <end position="76"/>
    </location>
</feature>
<organism evidence="3 4">
    <name type="scientific">Dunaliella salina</name>
    <name type="common">Green alga</name>
    <name type="synonym">Protococcus salinus</name>
    <dbReference type="NCBI Taxonomy" id="3046"/>
    <lineage>
        <taxon>Eukaryota</taxon>
        <taxon>Viridiplantae</taxon>
        <taxon>Chlorophyta</taxon>
        <taxon>core chlorophytes</taxon>
        <taxon>Chlorophyceae</taxon>
        <taxon>CS clade</taxon>
        <taxon>Chlamydomonadales</taxon>
        <taxon>Dunaliellaceae</taxon>
        <taxon>Dunaliella</taxon>
    </lineage>
</organism>
<feature type="region of interest" description="Disordered" evidence="1">
    <location>
        <begin position="106"/>
        <end position="126"/>
    </location>
</feature>
<dbReference type="InterPro" id="IPR039768">
    <property type="entry name" value="Nmd3"/>
</dbReference>
<dbReference type="EMBL" id="MU069795">
    <property type="protein sequence ID" value="KAF5833717.1"/>
    <property type="molecule type" value="Genomic_DNA"/>
</dbReference>
<proteinExistence type="predicted"/>